<feature type="compositionally biased region" description="Low complexity" evidence="1">
    <location>
        <begin position="179"/>
        <end position="195"/>
    </location>
</feature>
<evidence type="ECO:0000313" key="3">
    <source>
        <dbReference type="EMBL" id="KIZ17512.1"/>
    </source>
</evidence>
<evidence type="ECO:0000256" key="1">
    <source>
        <dbReference type="SAM" id="MobiDB-lite"/>
    </source>
</evidence>
<dbReference type="Proteomes" id="UP000032458">
    <property type="component" value="Unassembled WGS sequence"/>
</dbReference>
<dbReference type="InterPro" id="IPR011251">
    <property type="entry name" value="Luciferase-like_dom"/>
</dbReference>
<gene>
    <name evidence="3" type="ORF">SNA_13510</name>
</gene>
<protein>
    <recommendedName>
        <fullName evidence="2">Luciferase-like domain-containing protein</fullName>
    </recommendedName>
</protein>
<name>A0A0D7CQ25_9ACTN</name>
<reference evidence="3 4" key="1">
    <citation type="submission" date="2014-09" db="EMBL/GenBank/DDBJ databases">
        <title>Draft genome sequence of Streptomyces natalensis ATCC 27448, producer of the antifungal pimaricin.</title>
        <authorList>
            <person name="Mendes M.V."/>
            <person name="Beites T."/>
            <person name="Pires S."/>
            <person name="Santos C.L."/>
            <person name="Moradas-Ferreira P."/>
        </authorList>
    </citation>
    <scope>NUCLEOTIDE SEQUENCE [LARGE SCALE GENOMIC DNA]</scope>
    <source>
        <strain evidence="3 4">ATCC 27448</strain>
    </source>
</reference>
<comment type="caution">
    <text evidence="3">The sequence shown here is derived from an EMBL/GenBank/DDBJ whole genome shotgun (WGS) entry which is preliminary data.</text>
</comment>
<dbReference type="EMBL" id="JRKI01000018">
    <property type="protein sequence ID" value="KIZ17512.1"/>
    <property type="molecule type" value="Genomic_DNA"/>
</dbReference>
<feature type="domain" description="Luciferase-like" evidence="2">
    <location>
        <begin position="16"/>
        <end position="260"/>
    </location>
</feature>
<dbReference type="RefSeq" id="WP_044365076.1">
    <property type="nucleotide sequence ID" value="NZ_JRKI01000018.1"/>
</dbReference>
<evidence type="ECO:0000313" key="4">
    <source>
        <dbReference type="Proteomes" id="UP000032458"/>
    </source>
</evidence>
<dbReference type="InterPro" id="IPR050564">
    <property type="entry name" value="F420-G6PD/mer"/>
</dbReference>
<keyword evidence="4" id="KW-1185">Reference proteome</keyword>
<proteinExistence type="predicted"/>
<accession>A0A0D7CQ25</accession>
<organism evidence="3 4">
    <name type="scientific">Streptomyces natalensis ATCC 27448</name>
    <dbReference type="NCBI Taxonomy" id="1240678"/>
    <lineage>
        <taxon>Bacteria</taxon>
        <taxon>Bacillati</taxon>
        <taxon>Actinomycetota</taxon>
        <taxon>Actinomycetes</taxon>
        <taxon>Kitasatosporales</taxon>
        <taxon>Streptomycetaceae</taxon>
        <taxon>Streptomyces</taxon>
    </lineage>
</organism>
<dbReference type="SUPFAM" id="SSF51679">
    <property type="entry name" value="Bacterial luciferase-like"/>
    <property type="match status" value="1"/>
</dbReference>
<evidence type="ECO:0000259" key="2">
    <source>
        <dbReference type="Pfam" id="PF00296"/>
    </source>
</evidence>
<dbReference type="PANTHER" id="PTHR43244:SF2">
    <property type="entry name" value="CONSERVED HYPOTHETICAL ALANINE AND PROLINE-RICH PROTEIN"/>
    <property type="match status" value="1"/>
</dbReference>
<dbReference type="AlphaFoldDB" id="A0A0D7CQ25"/>
<dbReference type="PANTHER" id="PTHR43244">
    <property type="match status" value="1"/>
</dbReference>
<dbReference type="InterPro" id="IPR036661">
    <property type="entry name" value="Luciferase-like_sf"/>
</dbReference>
<dbReference type="GO" id="GO:0016705">
    <property type="term" value="F:oxidoreductase activity, acting on paired donors, with incorporation or reduction of molecular oxygen"/>
    <property type="evidence" value="ECO:0007669"/>
    <property type="project" value="InterPro"/>
</dbReference>
<feature type="region of interest" description="Disordered" evidence="1">
    <location>
        <begin position="158"/>
        <end position="196"/>
    </location>
</feature>
<dbReference type="PATRIC" id="fig|1240678.4.peg.2832"/>
<dbReference type="Gene3D" id="3.20.20.30">
    <property type="entry name" value="Luciferase-like domain"/>
    <property type="match status" value="1"/>
</dbReference>
<sequence length="327" mass="34382">MTLRLGLGLPQLARYDPRRDVLEVARAAERTGFDSVWVFERAAFSLEPLDDLYRVPGLPWPGTCRHGPDPLVALSLAAAVTGRVRLGGGVLAFGPHAPFPFARTLATLDAASGGRVLAGLGTGWSREEHQGTRVTEFGDRDARLEELLDVCAAVWGAGPEGRQDGRQDGRATPAPASMGPGSARPVPVPSSAAPGPARPIPVYLAATGGRALERVARRADGWLPGPLTGDQLAPLLGQLTDTAERYGRTAALDVAMRVAVEPSGAPLREAERRPYSGSPEQILGDLAGAAEAGAREILLDLQGCCRDGRELADLATELYARIRAAGL</sequence>
<dbReference type="Pfam" id="PF00296">
    <property type="entry name" value="Bac_luciferase"/>
    <property type="match status" value="1"/>
</dbReference>